<protein>
    <submittedName>
        <fullName evidence="1">Uncharacterized protein</fullName>
    </submittedName>
</protein>
<organism evidence="1 2">
    <name type="scientific">Sphagnum jensenii</name>
    <dbReference type="NCBI Taxonomy" id="128206"/>
    <lineage>
        <taxon>Eukaryota</taxon>
        <taxon>Viridiplantae</taxon>
        <taxon>Streptophyta</taxon>
        <taxon>Embryophyta</taxon>
        <taxon>Bryophyta</taxon>
        <taxon>Sphagnophytina</taxon>
        <taxon>Sphagnopsida</taxon>
        <taxon>Sphagnales</taxon>
        <taxon>Sphagnaceae</taxon>
        <taxon>Sphagnum</taxon>
    </lineage>
</organism>
<dbReference type="Proteomes" id="UP001497444">
    <property type="component" value="Chromosome 1"/>
</dbReference>
<accession>A0ABP0VP26</accession>
<keyword evidence="2" id="KW-1185">Reference proteome</keyword>
<dbReference type="EMBL" id="OZ020096">
    <property type="protein sequence ID" value="CAK9256079.1"/>
    <property type="molecule type" value="Genomic_DNA"/>
</dbReference>
<evidence type="ECO:0000313" key="2">
    <source>
        <dbReference type="Proteomes" id="UP001497444"/>
    </source>
</evidence>
<gene>
    <name evidence="1" type="ORF">CSSPJE1EN1_LOCUS1557</name>
</gene>
<evidence type="ECO:0000313" key="1">
    <source>
        <dbReference type="EMBL" id="CAK9256079.1"/>
    </source>
</evidence>
<name>A0ABP0VP26_9BRYO</name>
<reference evidence="1 2" key="1">
    <citation type="submission" date="2024-02" db="EMBL/GenBank/DDBJ databases">
        <authorList>
            <consortium name="ELIXIR-Norway"/>
            <consortium name="Elixir Norway"/>
        </authorList>
    </citation>
    <scope>NUCLEOTIDE SEQUENCE [LARGE SCALE GENOMIC DNA]</scope>
</reference>
<proteinExistence type="predicted"/>
<sequence length="141" mass="15753">MWLMETMLSQDERGLGEKQGENGARRRCHRCSKMKMGTREMKGMGLERTFFIEKIELRKGWAKGKGDLGGNIAIHQKSPHCVLREVLGHEGMSWELGRGIWKVGPVRKKLALGKRGEDGVLRGQLKEMVGGASEGGTTRFS</sequence>